<evidence type="ECO:0000256" key="1">
    <source>
        <dbReference type="SAM" id="Phobius"/>
    </source>
</evidence>
<keyword evidence="1" id="KW-1133">Transmembrane helix</keyword>
<accession>A0A1F6M724</accession>
<reference evidence="2 3" key="1">
    <citation type="journal article" date="2016" name="Nat. Commun.">
        <title>Thousands of microbial genomes shed light on interconnected biogeochemical processes in an aquifer system.</title>
        <authorList>
            <person name="Anantharaman K."/>
            <person name="Brown C.T."/>
            <person name="Hug L.A."/>
            <person name="Sharon I."/>
            <person name="Castelle C.J."/>
            <person name="Probst A.J."/>
            <person name="Thomas B.C."/>
            <person name="Singh A."/>
            <person name="Wilkins M.J."/>
            <person name="Karaoz U."/>
            <person name="Brodie E.L."/>
            <person name="Williams K.H."/>
            <person name="Hubbard S.S."/>
            <person name="Banfield J.F."/>
        </authorList>
    </citation>
    <scope>NUCLEOTIDE SEQUENCE [LARGE SCALE GENOMIC DNA]</scope>
</reference>
<keyword evidence="1" id="KW-0812">Transmembrane</keyword>
<proteinExistence type="predicted"/>
<dbReference type="Proteomes" id="UP000176282">
    <property type="component" value="Unassembled WGS sequence"/>
</dbReference>
<evidence type="ECO:0000313" key="3">
    <source>
        <dbReference type="Proteomes" id="UP000176282"/>
    </source>
</evidence>
<feature type="transmembrane region" description="Helical" evidence="1">
    <location>
        <begin position="36"/>
        <end position="61"/>
    </location>
</feature>
<protein>
    <submittedName>
        <fullName evidence="2">Uncharacterized protein</fullName>
    </submittedName>
</protein>
<dbReference type="EMBL" id="MFQB01000034">
    <property type="protein sequence ID" value="OGH67416.1"/>
    <property type="molecule type" value="Genomic_DNA"/>
</dbReference>
<evidence type="ECO:0000313" key="2">
    <source>
        <dbReference type="EMBL" id="OGH67416.1"/>
    </source>
</evidence>
<gene>
    <name evidence="2" type="ORF">A3J66_02480</name>
</gene>
<name>A0A1F6M724_9BACT</name>
<keyword evidence="1" id="KW-0472">Membrane</keyword>
<dbReference type="STRING" id="1798680.A3J66_02480"/>
<sequence length="113" mass="12798">MSTTPDTKQEHSPTLEELSALVQEVVKQNKKIQSRLTWMAVTGTLKLLFWLIPLVLAFVYLPTIISEGFEQYQKWFNVSRQAGATGTAPFVIPQVSPEQVEQVLKILQQSPKQ</sequence>
<organism evidence="2 3">
    <name type="scientific">Candidatus Magasanikbacteria bacterium RIFCSPHIGHO2_02_FULL_47_14</name>
    <dbReference type="NCBI Taxonomy" id="1798680"/>
    <lineage>
        <taxon>Bacteria</taxon>
        <taxon>Candidatus Magasanikiibacteriota</taxon>
    </lineage>
</organism>
<dbReference type="AlphaFoldDB" id="A0A1F6M724"/>
<comment type="caution">
    <text evidence="2">The sequence shown here is derived from an EMBL/GenBank/DDBJ whole genome shotgun (WGS) entry which is preliminary data.</text>
</comment>